<evidence type="ECO:0000256" key="9">
    <source>
        <dbReference type="SAM" id="Phobius"/>
    </source>
</evidence>
<evidence type="ECO:0000256" key="8">
    <source>
        <dbReference type="ARBA" id="ARBA00053346"/>
    </source>
</evidence>
<name>A0A6B2QTJ6_9BURK</name>
<feature type="transmembrane region" description="Helical" evidence="9">
    <location>
        <begin position="199"/>
        <end position="220"/>
    </location>
</feature>
<organism evidence="10">
    <name type="scientific">Sheuella amnicola</name>
    <dbReference type="NCBI Taxonomy" id="2707330"/>
    <lineage>
        <taxon>Bacteria</taxon>
        <taxon>Pseudomonadati</taxon>
        <taxon>Pseudomonadota</taxon>
        <taxon>Betaproteobacteria</taxon>
        <taxon>Burkholderiales</taxon>
        <taxon>Alcaligenaceae</taxon>
        <taxon>Sheuella</taxon>
    </lineage>
</organism>
<dbReference type="PANTHER" id="PTHR42865">
    <property type="entry name" value="PROTON/GLUTAMATE-ASPARTATE SYMPORTER"/>
    <property type="match status" value="1"/>
</dbReference>
<gene>
    <name evidence="10" type="ORF">G3I67_00195</name>
</gene>
<dbReference type="AlphaFoldDB" id="A0A6B2QTJ6"/>
<comment type="caution">
    <text evidence="10">The sequence shown here is derived from an EMBL/GenBank/DDBJ whole genome shotgun (WGS) entry which is preliminary data.</text>
</comment>
<dbReference type="PRINTS" id="PR00173">
    <property type="entry name" value="EDTRNSPORT"/>
</dbReference>
<feature type="transmembrane region" description="Helical" evidence="9">
    <location>
        <begin position="92"/>
        <end position="114"/>
    </location>
</feature>
<feature type="transmembrane region" description="Helical" evidence="9">
    <location>
        <begin position="161"/>
        <end position="178"/>
    </location>
</feature>
<evidence type="ECO:0000256" key="4">
    <source>
        <dbReference type="ARBA" id="ARBA00022692"/>
    </source>
</evidence>
<proteinExistence type="predicted"/>
<evidence type="ECO:0000256" key="2">
    <source>
        <dbReference type="ARBA" id="ARBA00022448"/>
    </source>
</evidence>
<keyword evidence="5" id="KW-0769">Symport</keyword>
<accession>A0A6B2QTJ6</accession>
<comment type="function">
    <text evidence="8">Responsible for the transport of dicarboxylates such as succinate, fumarate, and malate from the periplasm across the membrane.</text>
</comment>
<dbReference type="GO" id="GO:0015293">
    <property type="term" value="F:symporter activity"/>
    <property type="evidence" value="ECO:0007669"/>
    <property type="project" value="UniProtKB-KW"/>
</dbReference>
<dbReference type="RefSeq" id="WP_163650930.1">
    <property type="nucleotide sequence ID" value="NZ_JAAGRN010000001.1"/>
</dbReference>
<dbReference type="Pfam" id="PF00375">
    <property type="entry name" value="SDF"/>
    <property type="match status" value="1"/>
</dbReference>
<keyword evidence="3" id="KW-1003">Cell membrane</keyword>
<keyword evidence="7 9" id="KW-0472">Membrane</keyword>
<keyword evidence="6 9" id="KW-1133">Transmembrane helix</keyword>
<feature type="transmembrane region" description="Helical" evidence="9">
    <location>
        <begin position="226"/>
        <end position="256"/>
    </location>
</feature>
<keyword evidence="4 9" id="KW-0812">Transmembrane</keyword>
<feature type="transmembrane region" description="Helical" evidence="9">
    <location>
        <begin position="59"/>
        <end position="80"/>
    </location>
</feature>
<dbReference type="GO" id="GO:0005886">
    <property type="term" value="C:plasma membrane"/>
    <property type="evidence" value="ECO:0007669"/>
    <property type="project" value="UniProtKB-SubCell"/>
</dbReference>
<evidence type="ECO:0000313" key="10">
    <source>
        <dbReference type="EMBL" id="NDY81640.1"/>
    </source>
</evidence>
<evidence type="ECO:0000256" key="1">
    <source>
        <dbReference type="ARBA" id="ARBA00004651"/>
    </source>
</evidence>
<dbReference type="InterPro" id="IPR036458">
    <property type="entry name" value="Na:dicarbo_symporter_sf"/>
</dbReference>
<dbReference type="PANTHER" id="PTHR42865:SF7">
    <property type="entry name" value="PROTON_GLUTAMATE-ASPARTATE SYMPORTER"/>
    <property type="match status" value="1"/>
</dbReference>
<evidence type="ECO:0000256" key="3">
    <source>
        <dbReference type="ARBA" id="ARBA00022475"/>
    </source>
</evidence>
<feature type="transmembrane region" description="Helical" evidence="9">
    <location>
        <begin position="12"/>
        <end position="32"/>
    </location>
</feature>
<dbReference type="InterPro" id="IPR001991">
    <property type="entry name" value="Na-dicarboxylate_symporter"/>
</dbReference>
<comment type="subcellular location">
    <subcellularLocation>
        <location evidence="1">Cell membrane</location>
        <topology evidence="1">Multi-pass membrane protein</topology>
    </subcellularLocation>
</comment>
<evidence type="ECO:0000256" key="7">
    <source>
        <dbReference type="ARBA" id="ARBA00023136"/>
    </source>
</evidence>
<protein>
    <submittedName>
        <fullName evidence="10">Dicarboxylate/amino acid:cation symporter</fullName>
    </submittedName>
</protein>
<dbReference type="GO" id="GO:0006835">
    <property type="term" value="P:dicarboxylic acid transport"/>
    <property type="evidence" value="ECO:0007669"/>
    <property type="project" value="TreeGrafter"/>
</dbReference>
<dbReference type="EMBL" id="JAAGRN010000001">
    <property type="protein sequence ID" value="NDY81640.1"/>
    <property type="molecule type" value="Genomic_DNA"/>
</dbReference>
<dbReference type="Gene3D" id="1.10.3860.10">
    <property type="entry name" value="Sodium:dicarboxylate symporter"/>
    <property type="match status" value="1"/>
</dbReference>
<dbReference type="SUPFAM" id="SSF118215">
    <property type="entry name" value="Proton glutamate symport protein"/>
    <property type="match status" value="1"/>
</dbReference>
<keyword evidence="2" id="KW-0813">Transport</keyword>
<evidence type="ECO:0000256" key="5">
    <source>
        <dbReference type="ARBA" id="ARBA00022847"/>
    </source>
</evidence>
<evidence type="ECO:0000256" key="6">
    <source>
        <dbReference type="ARBA" id="ARBA00022989"/>
    </source>
</evidence>
<reference evidence="10" key="1">
    <citation type="submission" date="2020-02" db="EMBL/GenBank/DDBJ databases">
        <authorList>
            <person name="Chen W.-M."/>
        </authorList>
    </citation>
    <scope>NUCLEOTIDE SEQUENCE</scope>
    <source>
        <strain evidence="10">NBD-18</strain>
    </source>
</reference>
<sequence length="441" mass="47456">MTHPSSTRTEKKSSPLIIVYAMILGIVAGYVINTQTASPESALHIAGYFSVISDAFLRLIKMIIAPLVFSTLVVGIAHMGDASSVGRIFAKSLAWFLTASLFSLLLGMTLSNLLEPGYYLHLPLPDSNASANLAQGGFSLNEFVKHLIPQSVIESMAKNEILQIVVFSLFFGIAMSAIGEKNKNLLASIDDLSHIMLKITGYVMKFAPLAVFAAITATIAENGIGIMAQFAIFMVDFYLGLILLWCALIFAGYLFLGKRIKQLLINVREAFLISFATASSEAAYPKILDGLDRFGVNRKISSFVMPLGYSFNLDGSMMYCTFATLFIAQAYDIQLDLGTQISMLLILMLTSKGMAGVPRASLVVIAATLNQFNIPEAGLLLILGIDTFLDMGRSATNAVGNSIAAAVIAKSEGELLSVHDAKIRAAAIEQEASAHMHGVKD</sequence>
<dbReference type="FunFam" id="1.10.3860.10:FF:000001">
    <property type="entry name" value="C4-dicarboxylate transport protein"/>
    <property type="match status" value="1"/>
</dbReference>